<name>A0A059XS85_9BACT</name>
<dbReference type="KEGG" id="mcr:MCFN_02750"/>
<evidence type="ECO:0000313" key="2">
    <source>
        <dbReference type="Proteomes" id="UP000027088"/>
    </source>
</evidence>
<proteinExistence type="predicted"/>
<dbReference type="Proteomes" id="UP000027088">
    <property type="component" value="Chromosome"/>
</dbReference>
<evidence type="ECO:0000313" key="1">
    <source>
        <dbReference type="EMBL" id="AIA29668.1"/>
    </source>
</evidence>
<dbReference type="AlphaFoldDB" id="A0A059XS85"/>
<keyword evidence="2" id="KW-1185">Reference proteome</keyword>
<gene>
    <name evidence="1" type="ORF">MCFN_02750</name>
</gene>
<dbReference type="EMBL" id="CP007521">
    <property type="protein sequence ID" value="AIA29668.1"/>
    <property type="molecule type" value="Genomic_DNA"/>
</dbReference>
<organism evidence="1 2">
    <name type="scientific">Mycoplasmopsis californica</name>
    <dbReference type="NCBI Taxonomy" id="2113"/>
    <lineage>
        <taxon>Bacteria</taxon>
        <taxon>Bacillati</taxon>
        <taxon>Mycoplasmatota</taxon>
        <taxon>Mycoplasmoidales</taxon>
        <taxon>Metamycoplasmataceae</taxon>
        <taxon>Mycoplasmopsis</taxon>
    </lineage>
</organism>
<protein>
    <submittedName>
        <fullName evidence="1">Uncharacterized protein</fullName>
    </submittedName>
</protein>
<sequence>MTKDKNPITKIDAQQTHPSGIIDAFKIIKNKKSSKTIPLTKIDGNKAIKTPLKQHKDNQKLSLKKEKRMIKN</sequence>
<accession>A0A059XS85</accession>
<reference evidence="1 2" key="1">
    <citation type="journal article" date="2014" name="Genome Announc.">
        <title>Complete Genome Sequence of the Bovine Mastitis Pathogen Mycoplasma californicum Strain ST-6T (ATCC 33461T).</title>
        <authorList>
            <person name="Calcutt M.J."/>
            <person name="Foecking M.F."/>
            <person name="Fox L.K."/>
        </authorList>
    </citation>
    <scope>NUCLEOTIDE SEQUENCE [LARGE SCALE GENOMIC DNA]</scope>
    <source>
        <strain evidence="1 2">ST-6</strain>
    </source>
</reference>
<dbReference type="RefSeq" id="WP_038562075.1">
    <property type="nucleotide sequence ID" value="NZ_CP007521.1"/>
</dbReference>